<feature type="signal peptide" evidence="1">
    <location>
        <begin position="1"/>
        <end position="21"/>
    </location>
</feature>
<sequence>MPKYPASLLLGLLLMASGARAQDVLADLALAEQSHAVVSDTAPPKKLKPILRYNPFYWAANGTLTFYQTVISPQISADCLFELSCSRFSREAIRRFGLIKGVALSADRISRCNRLSATSLDPVRANAAGKSIDTPDMYQKTPDR</sequence>
<evidence type="ECO:0000313" key="3">
    <source>
        <dbReference type="Proteomes" id="UP000198901"/>
    </source>
</evidence>
<dbReference type="SMART" id="SM01234">
    <property type="entry name" value="Haemolytic"/>
    <property type="match status" value="1"/>
</dbReference>
<evidence type="ECO:0000313" key="2">
    <source>
        <dbReference type="EMBL" id="SDL60381.1"/>
    </source>
</evidence>
<dbReference type="InterPro" id="IPR002696">
    <property type="entry name" value="Membr_insert_effic_factor_YidD"/>
</dbReference>
<feature type="chain" id="PRO_5011644143" evidence="1">
    <location>
        <begin position="22"/>
        <end position="144"/>
    </location>
</feature>
<dbReference type="Proteomes" id="UP000198901">
    <property type="component" value="Unassembled WGS sequence"/>
</dbReference>
<protein>
    <submittedName>
        <fullName evidence="2">Haemolytic domain-containing protein</fullName>
    </submittedName>
</protein>
<dbReference type="NCBIfam" id="TIGR00278">
    <property type="entry name" value="membrane protein insertion efficiency factor YidD"/>
    <property type="match status" value="1"/>
</dbReference>
<name>A0A1G9LEL4_9BACT</name>
<dbReference type="PANTHER" id="PTHR33383:SF1">
    <property type="entry name" value="MEMBRANE PROTEIN INSERTION EFFICIENCY FACTOR-RELATED"/>
    <property type="match status" value="1"/>
</dbReference>
<organism evidence="2 3">
    <name type="scientific">Siphonobacter aquaeclarae</name>
    <dbReference type="NCBI Taxonomy" id="563176"/>
    <lineage>
        <taxon>Bacteria</taxon>
        <taxon>Pseudomonadati</taxon>
        <taxon>Bacteroidota</taxon>
        <taxon>Cytophagia</taxon>
        <taxon>Cytophagales</taxon>
        <taxon>Cytophagaceae</taxon>
        <taxon>Siphonobacter</taxon>
    </lineage>
</organism>
<proteinExistence type="predicted"/>
<dbReference type="AlphaFoldDB" id="A0A1G9LEL4"/>
<evidence type="ECO:0000256" key="1">
    <source>
        <dbReference type="SAM" id="SignalP"/>
    </source>
</evidence>
<accession>A0A1G9LEL4</accession>
<gene>
    <name evidence="2" type="ORF">SAMN04488090_1386</name>
</gene>
<dbReference type="PANTHER" id="PTHR33383">
    <property type="entry name" value="MEMBRANE PROTEIN INSERTION EFFICIENCY FACTOR-RELATED"/>
    <property type="match status" value="1"/>
</dbReference>
<keyword evidence="3" id="KW-1185">Reference proteome</keyword>
<dbReference type="RefSeq" id="WP_093199467.1">
    <property type="nucleotide sequence ID" value="NZ_FNGS01000002.1"/>
</dbReference>
<dbReference type="STRING" id="563176.SAMN04488090_1386"/>
<keyword evidence="1" id="KW-0732">Signal</keyword>
<reference evidence="2 3" key="1">
    <citation type="submission" date="2016-10" db="EMBL/GenBank/DDBJ databases">
        <authorList>
            <person name="de Groot N.N."/>
        </authorList>
    </citation>
    <scope>NUCLEOTIDE SEQUENCE [LARGE SCALE GENOMIC DNA]</scope>
    <source>
        <strain evidence="2 3">DSM 21668</strain>
    </source>
</reference>
<dbReference type="OrthoDB" id="955654at2"/>
<dbReference type="Pfam" id="PF01809">
    <property type="entry name" value="YidD"/>
    <property type="match status" value="1"/>
</dbReference>
<dbReference type="EMBL" id="FNGS01000002">
    <property type="protein sequence ID" value="SDL60381.1"/>
    <property type="molecule type" value="Genomic_DNA"/>
</dbReference>